<feature type="compositionally biased region" description="Basic and acidic residues" evidence="1">
    <location>
        <begin position="1"/>
        <end position="15"/>
    </location>
</feature>
<dbReference type="EMBL" id="JBHRZN010000003">
    <property type="protein sequence ID" value="MFC3850486.1"/>
    <property type="molecule type" value="Genomic_DNA"/>
</dbReference>
<evidence type="ECO:0000313" key="4">
    <source>
        <dbReference type="Proteomes" id="UP001595751"/>
    </source>
</evidence>
<keyword evidence="4" id="KW-1185">Reference proteome</keyword>
<dbReference type="Pfam" id="PF04480">
    <property type="entry name" value="DUF559"/>
    <property type="match status" value="1"/>
</dbReference>
<dbReference type="SUPFAM" id="SSF52980">
    <property type="entry name" value="Restriction endonuclease-like"/>
    <property type="match status" value="1"/>
</dbReference>
<protein>
    <submittedName>
        <fullName evidence="3">DUF559 domain-containing protein</fullName>
    </submittedName>
</protein>
<evidence type="ECO:0000259" key="2">
    <source>
        <dbReference type="Pfam" id="PF04480"/>
    </source>
</evidence>
<evidence type="ECO:0000313" key="3">
    <source>
        <dbReference type="EMBL" id="MFC3850486.1"/>
    </source>
</evidence>
<dbReference type="InterPro" id="IPR007569">
    <property type="entry name" value="DUF559"/>
</dbReference>
<comment type="caution">
    <text evidence="3">The sequence shown here is derived from an EMBL/GenBank/DDBJ whole genome shotgun (WGS) entry which is preliminary data.</text>
</comment>
<evidence type="ECO:0000256" key="1">
    <source>
        <dbReference type="SAM" id="MobiDB-lite"/>
    </source>
</evidence>
<dbReference type="RefSeq" id="WP_290290209.1">
    <property type="nucleotide sequence ID" value="NZ_CP047211.1"/>
</dbReference>
<reference evidence="4" key="1">
    <citation type="journal article" date="2019" name="Int. J. Syst. Evol. Microbiol.">
        <title>The Global Catalogue of Microorganisms (GCM) 10K type strain sequencing project: providing services to taxonomists for standard genome sequencing and annotation.</title>
        <authorList>
            <consortium name="The Broad Institute Genomics Platform"/>
            <consortium name="The Broad Institute Genome Sequencing Center for Infectious Disease"/>
            <person name="Wu L."/>
            <person name="Ma J."/>
        </authorList>
    </citation>
    <scope>NUCLEOTIDE SEQUENCE [LARGE SCALE GENOMIC DNA]</scope>
    <source>
        <strain evidence="4">CCUG 53252</strain>
    </source>
</reference>
<feature type="region of interest" description="Disordered" evidence="1">
    <location>
        <begin position="1"/>
        <end position="32"/>
    </location>
</feature>
<dbReference type="Gene3D" id="3.40.960.10">
    <property type="entry name" value="VSR Endonuclease"/>
    <property type="match status" value="1"/>
</dbReference>
<name>A0ABV7ZSY6_9CORY</name>
<dbReference type="Proteomes" id="UP001595751">
    <property type="component" value="Unassembled WGS sequence"/>
</dbReference>
<feature type="domain" description="DUF559" evidence="2">
    <location>
        <begin position="206"/>
        <end position="291"/>
    </location>
</feature>
<dbReference type="InterPro" id="IPR011335">
    <property type="entry name" value="Restrct_endonuc-II-like"/>
</dbReference>
<organism evidence="3 4">
    <name type="scientific">Corynebacterium hansenii</name>
    <dbReference type="NCBI Taxonomy" id="394964"/>
    <lineage>
        <taxon>Bacteria</taxon>
        <taxon>Bacillati</taxon>
        <taxon>Actinomycetota</taxon>
        <taxon>Actinomycetes</taxon>
        <taxon>Mycobacteriales</taxon>
        <taxon>Corynebacteriaceae</taxon>
        <taxon>Corynebacterium</taxon>
    </lineage>
</organism>
<sequence length="327" mass="37165">MDHSGGRSRGGDARPGDSSGARSVEPPTTWTRGQLTELGLTRGDFTVALDRGWLVREGRGRYRVVVGKLRLRMELVLVRSPNAVFSHRTAAFAHGLKKREPAELEVIVPRTRSSPRGAKGHPRGRVQWAPVAGLPFTTVAQTLADLLDVWPARAVAETIDARFPTMDSRAAVLADARRLPARHANRVLPLLAWAPENRRSKIEGQLARAVQMRGWTVRLNVTIGPYMWDIYIVEANLVVEFDSVRFHTDEEVFRVDRARQNNLVRRDVTILRYTDYDLEHRFEHVVDEICDEAAHALGAPRSPSRWDAKHCRDIYFNLEVENGWRYR</sequence>
<gene>
    <name evidence="3" type="ORF">ACFORJ_09975</name>
</gene>
<accession>A0ABV7ZSY6</accession>
<proteinExistence type="predicted"/>